<name>A0A372G6G7_9ACTN</name>
<evidence type="ECO:0000313" key="2">
    <source>
        <dbReference type="EMBL" id="RFS80975.1"/>
    </source>
</evidence>
<comment type="caution">
    <text evidence="2">The sequence shown here is derived from an EMBL/GenBank/DDBJ whole genome shotgun (WGS) entry which is preliminary data.</text>
</comment>
<feature type="region of interest" description="Disordered" evidence="1">
    <location>
        <begin position="1"/>
        <end position="20"/>
    </location>
</feature>
<organism evidence="2 3">
    <name type="scientific">Actinomadura spongiicola</name>
    <dbReference type="NCBI Taxonomy" id="2303421"/>
    <lineage>
        <taxon>Bacteria</taxon>
        <taxon>Bacillati</taxon>
        <taxon>Actinomycetota</taxon>
        <taxon>Actinomycetes</taxon>
        <taxon>Streptosporangiales</taxon>
        <taxon>Thermomonosporaceae</taxon>
        <taxon>Actinomadura</taxon>
    </lineage>
</organism>
<accession>A0A372G6G7</accession>
<evidence type="ECO:0000256" key="1">
    <source>
        <dbReference type="SAM" id="MobiDB-lite"/>
    </source>
</evidence>
<proteinExistence type="predicted"/>
<dbReference type="Proteomes" id="UP000262882">
    <property type="component" value="Unassembled WGS sequence"/>
</dbReference>
<feature type="compositionally biased region" description="Low complexity" evidence="1">
    <location>
        <begin position="1"/>
        <end position="18"/>
    </location>
</feature>
<keyword evidence="3" id="KW-1185">Reference proteome</keyword>
<dbReference type="AlphaFoldDB" id="A0A372G6G7"/>
<sequence length="181" mass="18974">MTEASQESSTQSEESAPPSRRRELFEIVFQQVVGAVVAGVLTGVVGWGAGVFSGMGSADGDDSGGSDGYRQTFAGRLTLKQTIDKDIDTPQPTDAHGPGGDVRFARGYATLEGVKIAPYRGSGTPTADRCDQAAQANGDASEEVRTQGWYCIRSAKGAVAALRVDAIGVDAIDGYAIVWRR</sequence>
<dbReference type="EMBL" id="QVNQ01000020">
    <property type="protein sequence ID" value="RFS80975.1"/>
    <property type="molecule type" value="Genomic_DNA"/>
</dbReference>
<gene>
    <name evidence="2" type="ORF">D0T12_34455</name>
</gene>
<dbReference type="RefSeq" id="WP_117405272.1">
    <property type="nucleotide sequence ID" value="NZ_QVNQ01000020.1"/>
</dbReference>
<protein>
    <submittedName>
        <fullName evidence="2">Uncharacterized protein</fullName>
    </submittedName>
</protein>
<reference evidence="2 3" key="1">
    <citation type="submission" date="2018-08" db="EMBL/GenBank/DDBJ databases">
        <title>Actinomadura spongicola sp. nov., isolated from marine sponge Leucetta chagosensis.</title>
        <authorList>
            <person name="Li L."/>
            <person name="Lin H.W."/>
        </authorList>
    </citation>
    <scope>NUCLEOTIDE SEQUENCE [LARGE SCALE GENOMIC DNA]</scope>
    <source>
        <strain evidence="2 3">LHW52907</strain>
    </source>
</reference>
<evidence type="ECO:0000313" key="3">
    <source>
        <dbReference type="Proteomes" id="UP000262882"/>
    </source>
</evidence>